<name>A0ABW5SMG9_9BACL</name>
<gene>
    <name evidence="2" type="ORF">ACFSVM_08985</name>
</gene>
<dbReference type="Proteomes" id="UP001597540">
    <property type="component" value="Unassembled WGS sequence"/>
</dbReference>
<reference evidence="3" key="1">
    <citation type="journal article" date="2019" name="Int. J. Syst. Evol. Microbiol.">
        <title>The Global Catalogue of Microorganisms (GCM) 10K type strain sequencing project: providing services to taxonomists for standard genome sequencing and annotation.</title>
        <authorList>
            <consortium name="The Broad Institute Genomics Platform"/>
            <consortium name="The Broad Institute Genome Sequencing Center for Infectious Disease"/>
            <person name="Wu L."/>
            <person name="Ma J."/>
        </authorList>
    </citation>
    <scope>NUCLEOTIDE SEQUENCE [LARGE SCALE GENOMIC DNA]</scope>
    <source>
        <strain evidence="3">KCTC 33849</strain>
    </source>
</reference>
<sequence>MRVSITGLTLLFILMLLSACSSNVDYTPDEIVKTEKSVTAIKRIDDYQIRLKTNLVNEQTAQLLRFQAGLRYVGSESKIEIIHGFDIHRIDLQIDDQSILPPSSSESIAIPTLLTKNEWLEENMELSMNEDQFERMIKSDGDIVLYSYYFEDGRTKVENMTRALSIKMSDIFQK</sequence>
<evidence type="ECO:0008006" key="4">
    <source>
        <dbReference type="Google" id="ProtNLM"/>
    </source>
</evidence>
<dbReference type="PROSITE" id="PS51257">
    <property type="entry name" value="PROKAR_LIPOPROTEIN"/>
    <property type="match status" value="1"/>
</dbReference>
<comment type="caution">
    <text evidence="2">The sequence shown here is derived from an EMBL/GenBank/DDBJ whole genome shotgun (WGS) entry which is preliminary data.</text>
</comment>
<evidence type="ECO:0000313" key="2">
    <source>
        <dbReference type="EMBL" id="MFD2700605.1"/>
    </source>
</evidence>
<organism evidence="2 3">
    <name type="scientific">Paenibacillus shunpengii</name>
    <dbReference type="NCBI Taxonomy" id="2054424"/>
    <lineage>
        <taxon>Bacteria</taxon>
        <taxon>Bacillati</taxon>
        <taxon>Bacillota</taxon>
        <taxon>Bacilli</taxon>
        <taxon>Bacillales</taxon>
        <taxon>Paenibacillaceae</taxon>
        <taxon>Paenibacillus</taxon>
    </lineage>
</organism>
<feature type="chain" id="PRO_5046440962" description="DUF4367 domain-containing protein" evidence="1">
    <location>
        <begin position="24"/>
        <end position="174"/>
    </location>
</feature>
<keyword evidence="3" id="KW-1185">Reference proteome</keyword>
<feature type="signal peptide" evidence="1">
    <location>
        <begin position="1"/>
        <end position="23"/>
    </location>
</feature>
<dbReference type="RefSeq" id="WP_379261565.1">
    <property type="nucleotide sequence ID" value="NZ_JBHUMJ010000002.1"/>
</dbReference>
<keyword evidence="1" id="KW-0732">Signal</keyword>
<protein>
    <recommendedName>
        <fullName evidence="4">DUF4367 domain-containing protein</fullName>
    </recommendedName>
</protein>
<accession>A0ABW5SMG9</accession>
<dbReference type="EMBL" id="JBHUMJ010000002">
    <property type="protein sequence ID" value="MFD2700605.1"/>
    <property type="molecule type" value="Genomic_DNA"/>
</dbReference>
<proteinExistence type="predicted"/>
<evidence type="ECO:0000313" key="3">
    <source>
        <dbReference type="Proteomes" id="UP001597540"/>
    </source>
</evidence>
<evidence type="ECO:0000256" key="1">
    <source>
        <dbReference type="SAM" id="SignalP"/>
    </source>
</evidence>